<reference evidence="1" key="1">
    <citation type="submission" date="2018-02" db="EMBL/GenBank/DDBJ databases">
        <title>Rhizophora mucronata_Transcriptome.</title>
        <authorList>
            <person name="Meera S.P."/>
            <person name="Sreeshan A."/>
            <person name="Augustine A."/>
        </authorList>
    </citation>
    <scope>NUCLEOTIDE SEQUENCE</scope>
    <source>
        <tissue evidence="1">Leaf</tissue>
    </source>
</reference>
<protein>
    <submittedName>
        <fullName evidence="1">Uncharacterized protein</fullName>
    </submittedName>
</protein>
<sequence length="34" mass="4130">MGPLPCNLWVGLLFKEFLGWLIWHNFYLDSRLCF</sequence>
<name>A0A2P2J465_RHIMU</name>
<dbReference type="EMBL" id="GGEC01007795">
    <property type="protein sequence ID" value="MBW88278.1"/>
    <property type="molecule type" value="Transcribed_RNA"/>
</dbReference>
<accession>A0A2P2J465</accession>
<proteinExistence type="predicted"/>
<evidence type="ECO:0000313" key="1">
    <source>
        <dbReference type="EMBL" id="MBW88278.1"/>
    </source>
</evidence>
<dbReference type="AlphaFoldDB" id="A0A2P2J465"/>
<organism evidence="1">
    <name type="scientific">Rhizophora mucronata</name>
    <name type="common">Asiatic mangrove</name>
    <dbReference type="NCBI Taxonomy" id="61149"/>
    <lineage>
        <taxon>Eukaryota</taxon>
        <taxon>Viridiplantae</taxon>
        <taxon>Streptophyta</taxon>
        <taxon>Embryophyta</taxon>
        <taxon>Tracheophyta</taxon>
        <taxon>Spermatophyta</taxon>
        <taxon>Magnoliopsida</taxon>
        <taxon>eudicotyledons</taxon>
        <taxon>Gunneridae</taxon>
        <taxon>Pentapetalae</taxon>
        <taxon>rosids</taxon>
        <taxon>fabids</taxon>
        <taxon>Malpighiales</taxon>
        <taxon>Rhizophoraceae</taxon>
        <taxon>Rhizophora</taxon>
    </lineage>
</organism>